<evidence type="ECO:0000259" key="2">
    <source>
        <dbReference type="Pfam" id="PF03625"/>
    </source>
</evidence>
<proteinExistence type="predicted"/>
<protein>
    <submittedName>
        <fullName evidence="3">DUF302 domain-containing protein</fullName>
    </submittedName>
</protein>
<keyword evidence="4" id="KW-1185">Reference proteome</keyword>
<dbReference type="CDD" id="cd14797">
    <property type="entry name" value="DUF302"/>
    <property type="match status" value="1"/>
</dbReference>
<reference evidence="3 4" key="1">
    <citation type="submission" date="2021-11" db="EMBL/GenBank/DDBJ databases">
        <authorList>
            <person name="Huq M.A."/>
        </authorList>
    </citation>
    <scope>NUCLEOTIDE SEQUENCE [LARGE SCALE GENOMIC DNA]</scope>
    <source>
        <strain evidence="3 4">MAHUQ-52</strain>
    </source>
</reference>
<name>A0ABS8IT26_9BURK</name>
<dbReference type="InterPro" id="IPR005180">
    <property type="entry name" value="DUF302"/>
</dbReference>
<gene>
    <name evidence="3" type="ORF">LMJ30_08450</name>
</gene>
<dbReference type="Proteomes" id="UP001198701">
    <property type="component" value="Unassembled WGS sequence"/>
</dbReference>
<accession>A0ABS8IT26</accession>
<sequence>MHKVVRMGGAVAVLAASLLAAGCGTVRTAANTQPGAAAEAGRMVSAWVDSDGDIAAATTWSRKVRPGVTIAEIEEAFASVAAEDNIRAAGDMPISKEIELRTGKPEKFLKVYSYCDPAAAQQMVRFSPAMAAFLPCRISVVEQDDGYWIYTMNMDMLIKMGRKLPPDLGATLQRIRATLQKMLDRGAAGEF</sequence>
<dbReference type="RefSeq" id="WP_229431902.1">
    <property type="nucleotide sequence ID" value="NZ_JAJHPV010000012.1"/>
</dbReference>
<dbReference type="InterPro" id="IPR035923">
    <property type="entry name" value="TT1751-like_sf"/>
</dbReference>
<comment type="caution">
    <text evidence="3">The sequence shown here is derived from an EMBL/GenBank/DDBJ whole genome shotgun (WGS) entry which is preliminary data.</text>
</comment>
<organism evidence="3 4">
    <name type="scientific">Massilia agrisoli</name>
    <dbReference type="NCBI Taxonomy" id="2892444"/>
    <lineage>
        <taxon>Bacteria</taxon>
        <taxon>Pseudomonadati</taxon>
        <taxon>Pseudomonadota</taxon>
        <taxon>Betaproteobacteria</taxon>
        <taxon>Burkholderiales</taxon>
        <taxon>Oxalobacteraceae</taxon>
        <taxon>Telluria group</taxon>
        <taxon>Massilia</taxon>
    </lineage>
</organism>
<evidence type="ECO:0000313" key="4">
    <source>
        <dbReference type="Proteomes" id="UP001198701"/>
    </source>
</evidence>
<keyword evidence="1" id="KW-0732">Signal</keyword>
<feature type="signal peptide" evidence="1">
    <location>
        <begin position="1"/>
        <end position="29"/>
    </location>
</feature>
<dbReference type="PROSITE" id="PS51257">
    <property type="entry name" value="PROKAR_LIPOPROTEIN"/>
    <property type="match status" value="1"/>
</dbReference>
<evidence type="ECO:0000256" key="1">
    <source>
        <dbReference type="SAM" id="SignalP"/>
    </source>
</evidence>
<evidence type="ECO:0000313" key="3">
    <source>
        <dbReference type="EMBL" id="MCC6070983.1"/>
    </source>
</evidence>
<feature type="chain" id="PRO_5046545202" evidence="1">
    <location>
        <begin position="30"/>
        <end position="191"/>
    </location>
</feature>
<dbReference type="Pfam" id="PF03625">
    <property type="entry name" value="DUF302"/>
    <property type="match status" value="1"/>
</dbReference>
<dbReference type="SUPFAM" id="SSF103247">
    <property type="entry name" value="TT1751-like"/>
    <property type="match status" value="1"/>
</dbReference>
<feature type="domain" description="DUF302" evidence="2">
    <location>
        <begin position="94"/>
        <end position="153"/>
    </location>
</feature>
<dbReference type="EMBL" id="JAJHPV010000012">
    <property type="protein sequence ID" value="MCC6070983.1"/>
    <property type="molecule type" value="Genomic_DNA"/>
</dbReference>
<dbReference type="Gene3D" id="3.30.310.70">
    <property type="entry name" value="TT1751-like domain"/>
    <property type="match status" value="1"/>
</dbReference>